<accession>A0A9D2HRF4</accession>
<dbReference type="PANTHER" id="PTHR43392">
    <property type="entry name" value="AAA-TYPE ATPASE FAMILY PROTEIN / ANKYRIN REPEAT FAMILY PROTEIN"/>
    <property type="match status" value="1"/>
</dbReference>
<protein>
    <submittedName>
        <fullName evidence="5">AAA family ATPase</fullName>
    </submittedName>
</protein>
<dbReference type="InterPro" id="IPR000641">
    <property type="entry name" value="CbxX/CfxQ"/>
</dbReference>
<evidence type="ECO:0000313" key="5">
    <source>
        <dbReference type="EMBL" id="HJA83226.1"/>
    </source>
</evidence>
<reference evidence="5" key="1">
    <citation type="journal article" date="2021" name="PeerJ">
        <title>Extensive microbial diversity within the chicken gut microbiome revealed by metagenomics and culture.</title>
        <authorList>
            <person name="Gilroy R."/>
            <person name="Ravi A."/>
            <person name="Getino M."/>
            <person name="Pursley I."/>
            <person name="Horton D.L."/>
            <person name="Alikhan N.F."/>
            <person name="Baker D."/>
            <person name="Gharbi K."/>
            <person name="Hall N."/>
            <person name="Watson M."/>
            <person name="Adriaenssens E.M."/>
            <person name="Foster-Nyarko E."/>
            <person name="Jarju S."/>
            <person name="Secka A."/>
            <person name="Antonio M."/>
            <person name="Oren A."/>
            <person name="Chaudhuri R.R."/>
            <person name="La Ragione R."/>
            <person name="Hildebrand F."/>
            <person name="Pallen M.J."/>
        </authorList>
    </citation>
    <scope>NUCLEOTIDE SEQUENCE</scope>
    <source>
        <strain evidence="5">ChiHecec1B25-7008</strain>
    </source>
</reference>
<dbReference type="PANTHER" id="PTHR43392:SF2">
    <property type="entry name" value="AAA-TYPE ATPASE FAMILY PROTEIN _ ANKYRIN REPEAT FAMILY PROTEIN"/>
    <property type="match status" value="1"/>
</dbReference>
<evidence type="ECO:0000256" key="3">
    <source>
        <dbReference type="ARBA" id="ARBA00022840"/>
    </source>
</evidence>
<dbReference type="FunFam" id="3.40.50.300:FF:000216">
    <property type="entry name" value="Type VII secretion ATPase EccA"/>
    <property type="match status" value="1"/>
</dbReference>
<dbReference type="InterPro" id="IPR003959">
    <property type="entry name" value="ATPase_AAA_core"/>
</dbReference>
<gene>
    <name evidence="5" type="ORF">H9785_04570</name>
</gene>
<evidence type="ECO:0000259" key="4">
    <source>
        <dbReference type="SMART" id="SM00382"/>
    </source>
</evidence>
<dbReference type="AlphaFoldDB" id="A0A9D2HRF4"/>
<comment type="caution">
    <text evidence="5">The sequence shown here is derived from an EMBL/GenBank/DDBJ whole genome shotgun (WGS) entry which is preliminary data.</text>
</comment>
<dbReference type="SUPFAM" id="SSF52540">
    <property type="entry name" value="P-loop containing nucleoside triphosphate hydrolases"/>
    <property type="match status" value="1"/>
</dbReference>
<organism evidence="5 6">
    <name type="scientific">Candidatus Bacteroides intestinavium</name>
    <dbReference type="NCBI Taxonomy" id="2838469"/>
    <lineage>
        <taxon>Bacteria</taxon>
        <taxon>Pseudomonadati</taxon>
        <taxon>Bacteroidota</taxon>
        <taxon>Bacteroidia</taxon>
        <taxon>Bacteroidales</taxon>
        <taxon>Bacteroidaceae</taxon>
        <taxon>Bacteroides</taxon>
    </lineage>
</organism>
<evidence type="ECO:0000256" key="1">
    <source>
        <dbReference type="ARBA" id="ARBA00010378"/>
    </source>
</evidence>
<dbReference type="Proteomes" id="UP000823860">
    <property type="component" value="Unassembled WGS sequence"/>
</dbReference>
<sequence>MMKNNLTNQNTESEELEGLFAGLLKEEASKGTSAETFAYKGCTYEVPDHKPCVQTVRFSGLSLLWGKQNFSPEKGEAARFFVDKSDDGNKNHFAVYMETTDCGSEDELCPVAFYIYREGEPHPLSAHEESQLTGFCARNDFPPLKEVLTPGRYFLLTDGLAADGEEAVLQRVGRYACLPFAVMEAGGALTHPEAASADVRRPEEELLAGPCSSGILCLSVRFSAPLPAECELSAWCYTEDWKLQAQDERLVTARRRGERTMNFRFRSDMIWMAGCYTVILQHNREPFASVTFTYCGEPVTEALCRPLSKADMEYRLAKDLAENDTWQRMHEFTGMARLRPRLAELMCVSDYNSFCQEQCLAELQENIYMAVTSGTAFHAKRLAYCLPKLLDFGTTGSKMQDCAEWLECDSPEELLDERTGQVIILYNIGVLCSGKGLELLGALEQAVADSFFFWSLILCGTEEEMQCLFACSPALEQVVRPEFRFRVDHPSLTEVVHWFQYELGKTAFRLDAEAENELVRQVEAHYGAVSLWSREEILSFVMRGIVGRMKRRIRGGYVPAHKPSRAEMIQVKAEDISLDAWLQASESVASGEGRANAVAFAESMKELNEMVGLQSLKEALTTDFYRMRFNEQRRRLGLAVGDDAARHVIFTGNPGTGKTTVARLLGKIYHALGLLSKGEVISTERRELVGEYIGQTEEKLNALIQRARGNVLFIDEAYSLCTDADDRRDYGHRVVEGLLSVLTEPRPDMLIVLAGYEEEMERLLQSNPGLRSRFPYHYHFADYNADELMQIAFRLLEREDYLLTPDAEALLRDTIADTLKSKDRYFANARWMNQFIVSGVLPAMARRVMESDRANSVELYRTVERADVEEAVHRQASLAGTVRKARPRIGFKA</sequence>
<feature type="domain" description="AAA+ ATPase" evidence="4">
    <location>
        <begin position="644"/>
        <end position="764"/>
    </location>
</feature>
<reference evidence="5" key="2">
    <citation type="submission" date="2021-04" db="EMBL/GenBank/DDBJ databases">
        <authorList>
            <person name="Gilroy R."/>
        </authorList>
    </citation>
    <scope>NUCLEOTIDE SEQUENCE</scope>
    <source>
        <strain evidence="5">ChiHecec1B25-7008</strain>
    </source>
</reference>
<dbReference type="GO" id="GO:0016887">
    <property type="term" value="F:ATP hydrolysis activity"/>
    <property type="evidence" value="ECO:0007669"/>
    <property type="project" value="InterPro"/>
</dbReference>
<proteinExistence type="inferred from homology"/>
<dbReference type="Gene3D" id="1.10.8.60">
    <property type="match status" value="1"/>
</dbReference>
<evidence type="ECO:0000313" key="6">
    <source>
        <dbReference type="Proteomes" id="UP000823860"/>
    </source>
</evidence>
<dbReference type="Pfam" id="PF00004">
    <property type="entry name" value="AAA"/>
    <property type="match status" value="1"/>
</dbReference>
<evidence type="ECO:0000256" key="2">
    <source>
        <dbReference type="ARBA" id="ARBA00022741"/>
    </source>
</evidence>
<keyword evidence="3" id="KW-0067">ATP-binding</keyword>
<dbReference type="InterPro" id="IPR003593">
    <property type="entry name" value="AAA+_ATPase"/>
</dbReference>
<comment type="similarity">
    <text evidence="1">Belongs to the CbxX/CfxQ family.</text>
</comment>
<name>A0A9D2HRF4_9BACE</name>
<dbReference type="EMBL" id="DWZE01000059">
    <property type="protein sequence ID" value="HJA83226.1"/>
    <property type="molecule type" value="Genomic_DNA"/>
</dbReference>
<dbReference type="GO" id="GO:0005524">
    <property type="term" value="F:ATP binding"/>
    <property type="evidence" value="ECO:0007669"/>
    <property type="project" value="UniProtKB-KW"/>
</dbReference>
<keyword evidence="2" id="KW-0547">Nucleotide-binding</keyword>
<dbReference type="Gene3D" id="3.40.50.300">
    <property type="entry name" value="P-loop containing nucleotide triphosphate hydrolases"/>
    <property type="match status" value="1"/>
</dbReference>
<dbReference type="PRINTS" id="PR00819">
    <property type="entry name" value="CBXCFQXSUPER"/>
</dbReference>
<dbReference type="InterPro" id="IPR027417">
    <property type="entry name" value="P-loop_NTPase"/>
</dbReference>
<dbReference type="SMART" id="SM00382">
    <property type="entry name" value="AAA"/>
    <property type="match status" value="1"/>
</dbReference>
<dbReference type="InterPro" id="IPR050773">
    <property type="entry name" value="CbxX/CfxQ_RuBisCO_ESX"/>
</dbReference>